<reference evidence="1" key="1">
    <citation type="submission" date="2015-12" db="EMBL/GenBank/DDBJ databases">
        <title>Gene expression during late stages of embryo sac development: a critical building block for successful pollen-pistil interactions.</title>
        <authorList>
            <person name="Liu Y."/>
            <person name="Joly V."/>
            <person name="Sabar M."/>
            <person name="Matton D.P."/>
        </authorList>
    </citation>
    <scope>NUCLEOTIDE SEQUENCE</scope>
</reference>
<accession>A0A0V0H466</accession>
<organism evidence="1">
    <name type="scientific">Solanum chacoense</name>
    <name type="common">Chaco potato</name>
    <dbReference type="NCBI Taxonomy" id="4108"/>
    <lineage>
        <taxon>Eukaryota</taxon>
        <taxon>Viridiplantae</taxon>
        <taxon>Streptophyta</taxon>
        <taxon>Embryophyta</taxon>
        <taxon>Tracheophyta</taxon>
        <taxon>Spermatophyta</taxon>
        <taxon>Magnoliopsida</taxon>
        <taxon>eudicotyledons</taxon>
        <taxon>Gunneridae</taxon>
        <taxon>Pentapetalae</taxon>
        <taxon>asterids</taxon>
        <taxon>lamiids</taxon>
        <taxon>Solanales</taxon>
        <taxon>Solanaceae</taxon>
        <taxon>Solanoideae</taxon>
        <taxon>Solaneae</taxon>
        <taxon>Solanum</taxon>
    </lineage>
</organism>
<name>A0A0V0H466_SOLCH</name>
<evidence type="ECO:0000313" key="1">
    <source>
        <dbReference type="EMBL" id="JAP15167.1"/>
    </source>
</evidence>
<proteinExistence type="predicted"/>
<dbReference type="AlphaFoldDB" id="A0A0V0H466"/>
<sequence>SKYLLFLSFHILPTNSYWYDLPYYLDGAIHFPFALAFKCVFDVLWHDPFETKKCYRHAPLIRCHRAL</sequence>
<dbReference type="EMBL" id="GEDG01025556">
    <property type="protein sequence ID" value="JAP15167.1"/>
    <property type="molecule type" value="Transcribed_RNA"/>
</dbReference>
<protein>
    <submittedName>
        <fullName evidence="1">Putative ovule protein</fullName>
    </submittedName>
</protein>
<feature type="non-terminal residue" evidence="1">
    <location>
        <position position="1"/>
    </location>
</feature>